<dbReference type="Proteomes" id="UP000663846">
    <property type="component" value="Unassembled WGS sequence"/>
</dbReference>
<evidence type="ECO:0000256" key="1">
    <source>
        <dbReference type="SAM" id="MobiDB-lite"/>
    </source>
</evidence>
<name>A0A8H3GHE4_9AGAM</name>
<accession>A0A8H3GHE4</accession>
<reference evidence="2" key="1">
    <citation type="submission" date="2021-01" db="EMBL/GenBank/DDBJ databases">
        <authorList>
            <person name="Kaushik A."/>
        </authorList>
    </citation>
    <scope>NUCLEOTIDE SEQUENCE</scope>
    <source>
        <strain evidence="2">AG1-1C</strain>
    </source>
</reference>
<organism evidence="2 3">
    <name type="scientific">Rhizoctonia solani</name>
    <dbReference type="NCBI Taxonomy" id="456999"/>
    <lineage>
        <taxon>Eukaryota</taxon>
        <taxon>Fungi</taxon>
        <taxon>Dikarya</taxon>
        <taxon>Basidiomycota</taxon>
        <taxon>Agaricomycotina</taxon>
        <taxon>Agaricomycetes</taxon>
        <taxon>Cantharellales</taxon>
        <taxon>Ceratobasidiaceae</taxon>
        <taxon>Rhizoctonia</taxon>
    </lineage>
</organism>
<comment type="caution">
    <text evidence="2">The sequence shown here is derived from an EMBL/GenBank/DDBJ whole genome shotgun (WGS) entry which is preliminary data.</text>
</comment>
<dbReference type="AlphaFoldDB" id="A0A8H3GHE4"/>
<evidence type="ECO:0008006" key="4">
    <source>
        <dbReference type="Google" id="ProtNLM"/>
    </source>
</evidence>
<evidence type="ECO:0000313" key="3">
    <source>
        <dbReference type="Proteomes" id="UP000663846"/>
    </source>
</evidence>
<proteinExistence type="predicted"/>
<protein>
    <recommendedName>
        <fullName evidence="4">PPPDE domain-containing protein</fullName>
    </recommendedName>
</protein>
<dbReference type="EMBL" id="CAJMWS010000535">
    <property type="protein sequence ID" value="CAE6450096.1"/>
    <property type="molecule type" value="Genomic_DNA"/>
</dbReference>
<sequence length="380" mass="43726">MRDSRHCNSEMTRRRGSHIDIYTYWMPFSWRICVISARRPSSTSSHRSSNRSKHTMSRRPAAPNQTALALKNIATLLQTLPARLQTFRIKSESTSRKLSYTYEQRHRQIFPGRFDSTSSSSSAHPAPYSFSSDQLYDLLTSSYNPEHHVENIVVKSASYCKQTTGPKHEFIILEVEDLKSPGLKNFIALDRNNGDTPNRSTFASIQSSQSVAKDEFRVSYDGNKGKLLDQCNLREHDSLETIEFQPEAPLFLYQIATLTRAVSHQRDKYHVITANCYWFAGLIWDCMVRMRPSAARKELKGNIRGAFIGWLHHSTNVAELEVTYRYVDNELLNTDEKISIQKQQWANNYDAYLKGDLETYTKRIQELEALLKTAADASRH</sequence>
<evidence type="ECO:0000313" key="2">
    <source>
        <dbReference type="EMBL" id="CAE6450096.1"/>
    </source>
</evidence>
<feature type="compositionally biased region" description="Basic residues" evidence="1">
    <location>
        <begin position="48"/>
        <end position="57"/>
    </location>
</feature>
<feature type="region of interest" description="Disordered" evidence="1">
    <location>
        <begin position="41"/>
        <end position="64"/>
    </location>
</feature>
<gene>
    <name evidence="2" type="ORF">RDB_LOCUS144254</name>
</gene>